<dbReference type="EMBL" id="JACEEZ010014367">
    <property type="protein sequence ID" value="KAG0719539.1"/>
    <property type="molecule type" value="Genomic_DNA"/>
</dbReference>
<proteinExistence type="inferred from homology"/>
<feature type="domain" description="Major facilitator superfamily associated" evidence="7">
    <location>
        <begin position="8"/>
        <end position="342"/>
    </location>
</feature>
<dbReference type="InterPro" id="IPR051717">
    <property type="entry name" value="MFS_MFSD6"/>
</dbReference>
<feature type="transmembrane region" description="Helical" evidence="6">
    <location>
        <begin position="12"/>
        <end position="33"/>
    </location>
</feature>
<evidence type="ECO:0000256" key="1">
    <source>
        <dbReference type="ARBA" id="ARBA00004141"/>
    </source>
</evidence>
<evidence type="ECO:0000256" key="6">
    <source>
        <dbReference type="SAM" id="Phobius"/>
    </source>
</evidence>
<dbReference type="GO" id="GO:0016020">
    <property type="term" value="C:membrane"/>
    <property type="evidence" value="ECO:0007669"/>
    <property type="project" value="UniProtKB-SubCell"/>
</dbReference>
<evidence type="ECO:0000256" key="2">
    <source>
        <dbReference type="ARBA" id="ARBA00005241"/>
    </source>
</evidence>
<dbReference type="PANTHER" id="PTHR16172">
    <property type="entry name" value="MAJOR FACILITATOR SUPERFAMILY DOMAIN-CONTAINING PROTEIN 6-LIKE"/>
    <property type="match status" value="1"/>
</dbReference>
<name>A0A8J5CRA1_CHIOP</name>
<organism evidence="8 9">
    <name type="scientific">Chionoecetes opilio</name>
    <name type="common">Atlantic snow crab</name>
    <name type="synonym">Cancer opilio</name>
    <dbReference type="NCBI Taxonomy" id="41210"/>
    <lineage>
        <taxon>Eukaryota</taxon>
        <taxon>Metazoa</taxon>
        <taxon>Ecdysozoa</taxon>
        <taxon>Arthropoda</taxon>
        <taxon>Crustacea</taxon>
        <taxon>Multicrustacea</taxon>
        <taxon>Malacostraca</taxon>
        <taxon>Eumalacostraca</taxon>
        <taxon>Eucarida</taxon>
        <taxon>Decapoda</taxon>
        <taxon>Pleocyemata</taxon>
        <taxon>Brachyura</taxon>
        <taxon>Eubrachyura</taxon>
        <taxon>Majoidea</taxon>
        <taxon>Majidae</taxon>
        <taxon>Chionoecetes</taxon>
    </lineage>
</organism>
<comment type="caution">
    <text evidence="8">The sequence shown here is derived from an EMBL/GenBank/DDBJ whole genome shotgun (WGS) entry which is preliminary data.</text>
</comment>
<dbReference type="Proteomes" id="UP000770661">
    <property type="component" value="Unassembled WGS sequence"/>
</dbReference>
<evidence type="ECO:0000256" key="5">
    <source>
        <dbReference type="ARBA" id="ARBA00023136"/>
    </source>
</evidence>
<accession>A0A8J5CRA1</accession>
<comment type="similarity">
    <text evidence="2">Belongs to the major facilitator superfamily. MFSD6 family.</text>
</comment>
<evidence type="ECO:0000256" key="3">
    <source>
        <dbReference type="ARBA" id="ARBA00022692"/>
    </source>
</evidence>
<protein>
    <recommendedName>
        <fullName evidence="7">Major facilitator superfamily associated domain-containing protein</fullName>
    </recommendedName>
</protein>
<feature type="transmembrane region" description="Helical" evidence="6">
    <location>
        <begin position="39"/>
        <end position="61"/>
    </location>
</feature>
<comment type="subcellular location">
    <subcellularLocation>
        <location evidence="1">Membrane</location>
        <topology evidence="1">Multi-pass membrane protein</topology>
    </subcellularLocation>
</comment>
<dbReference type="OrthoDB" id="10029266at2759"/>
<dbReference type="InterPro" id="IPR024989">
    <property type="entry name" value="MFS_assoc_dom"/>
</dbReference>
<dbReference type="PANTHER" id="PTHR16172:SF30">
    <property type="entry name" value="SUGAR BABY, ISOFORM C"/>
    <property type="match status" value="1"/>
</dbReference>
<dbReference type="SUPFAM" id="SSF103473">
    <property type="entry name" value="MFS general substrate transporter"/>
    <property type="match status" value="1"/>
</dbReference>
<dbReference type="Pfam" id="PF12832">
    <property type="entry name" value="MFS_1_like"/>
    <property type="match status" value="1"/>
</dbReference>
<evidence type="ECO:0000256" key="4">
    <source>
        <dbReference type="ARBA" id="ARBA00022989"/>
    </source>
</evidence>
<feature type="transmembrane region" description="Helical" evidence="6">
    <location>
        <begin position="73"/>
        <end position="92"/>
    </location>
</feature>
<evidence type="ECO:0000313" key="8">
    <source>
        <dbReference type="EMBL" id="KAG0719539.1"/>
    </source>
</evidence>
<keyword evidence="5 6" id="KW-0472">Membrane</keyword>
<evidence type="ECO:0000259" key="7">
    <source>
        <dbReference type="Pfam" id="PF12832"/>
    </source>
</evidence>
<evidence type="ECO:0000313" key="9">
    <source>
        <dbReference type="Proteomes" id="UP000770661"/>
    </source>
</evidence>
<dbReference type="InterPro" id="IPR036259">
    <property type="entry name" value="MFS_trans_sf"/>
</dbReference>
<dbReference type="AlphaFoldDB" id="A0A8J5CRA1"/>
<reference evidence="8" key="1">
    <citation type="submission" date="2020-07" db="EMBL/GenBank/DDBJ databases">
        <title>The High-quality genome of the commercially important snow crab, Chionoecetes opilio.</title>
        <authorList>
            <person name="Jeong J.-H."/>
            <person name="Ryu S."/>
        </authorList>
    </citation>
    <scope>NUCLEOTIDE SEQUENCE</scope>
    <source>
        <strain evidence="8">MADBK_172401_WGS</strain>
        <tissue evidence="8">Digestive gland</tissue>
    </source>
</reference>
<sequence length="350" mass="39504">MKINKKLIPIKLHYFCLLGSVSTVIPFVMVIAVERGIPVWLAGTLNASTLLVVLLVKPAMATLADTFPSFRRIIFLLNLNVAMVFMISIYFVPSMQVIAEFQGQLVRVMEHVNASDPTYLFSGRNLQDSHSNKSTKNDGMSNQWYPFALHIKNMRIFTIEKPTATSAHYGNTPSVPCNNDMTFHTLPCSRKIPFSVPSREQRPIGKCHVTAASDCLAMCGECDINNQRFHLVPLTLSDEENQNEEKNETWEILHMNMTQSSKTDLSEEMYHYRLEGLRSTDEWDNISIVCERAELMGPSCPSVLERWEFWLFALLLVVANVSLATVTSFTDAIIVDTIGELGHDRTVLIP</sequence>
<keyword evidence="4 6" id="KW-1133">Transmembrane helix</keyword>
<keyword evidence="3 6" id="KW-0812">Transmembrane</keyword>
<keyword evidence="9" id="KW-1185">Reference proteome</keyword>
<gene>
    <name evidence="8" type="ORF">GWK47_050236</name>
</gene>